<evidence type="ECO:0000256" key="6">
    <source>
        <dbReference type="ARBA" id="ARBA00023157"/>
    </source>
</evidence>
<feature type="domain" description="GH18" evidence="10">
    <location>
        <begin position="26"/>
        <end position="421"/>
    </location>
</feature>
<feature type="signal peptide" evidence="9">
    <location>
        <begin position="1"/>
        <end position="20"/>
    </location>
</feature>
<evidence type="ECO:0000256" key="3">
    <source>
        <dbReference type="ARBA" id="ARBA00022473"/>
    </source>
</evidence>
<dbReference type="SMART" id="SM00636">
    <property type="entry name" value="Glyco_18"/>
    <property type="match status" value="2"/>
</dbReference>
<feature type="domain" description="GH18" evidence="10">
    <location>
        <begin position="415"/>
        <end position="802"/>
    </location>
</feature>
<dbReference type="PANTHER" id="PTHR11177:SF235">
    <property type="entry name" value="CHITINASE-LIKE PROTEIN IDGF1-RELATED"/>
    <property type="match status" value="1"/>
</dbReference>
<dbReference type="EMBL" id="OP208790">
    <property type="protein sequence ID" value="UWY63829.1"/>
    <property type="molecule type" value="mRNA"/>
</dbReference>
<dbReference type="FunFam" id="3.20.20.80:FF:000071">
    <property type="entry name" value="Imaginal disc growth factor"/>
    <property type="match status" value="3"/>
</dbReference>
<dbReference type="InterPro" id="IPR011583">
    <property type="entry name" value="Chitinase_II/V-like_cat"/>
</dbReference>
<comment type="similarity">
    <text evidence="2">Belongs to the glycosyl hydrolase 18 family. IDGF subfamily.</text>
</comment>
<dbReference type="InterPro" id="IPR050314">
    <property type="entry name" value="Glycosyl_Hydrlase_18"/>
</dbReference>
<protein>
    <submittedName>
        <fullName evidence="11">Chitinase-like protein Idgf1</fullName>
    </submittedName>
</protein>
<dbReference type="PANTHER" id="PTHR11177">
    <property type="entry name" value="CHITINASE"/>
    <property type="match status" value="1"/>
</dbReference>
<name>A0A977JB93_SARPE</name>
<evidence type="ECO:0000256" key="7">
    <source>
        <dbReference type="ARBA" id="ARBA00023180"/>
    </source>
</evidence>
<evidence type="ECO:0000256" key="1">
    <source>
        <dbReference type="ARBA" id="ARBA00004613"/>
    </source>
</evidence>
<dbReference type="InterPro" id="IPR017853">
    <property type="entry name" value="GH"/>
</dbReference>
<dbReference type="PROSITE" id="PS51910">
    <property type="entry name" value="GH18_2"/>
    <property type="match status" value="2"/>
</dbReference>
<reference evidence="11" key="1">
    <citation type="submission" date="2022-08" db="EMBL/GenBank/DDBJ databases">
        <authorList>
            <person name="Shang Y.-J."/>
        </authorList>
    </citation>
    <scope>NUCLEOTIDE SEQUENCE</scope>
</reference>
<evidence type="ECO:0000256" key="4">
    <source>
        <dbReference type="ARBA" id="ARBA00022525"/>
    </source>
</evidence>
<dbReference type="Gene3D" id="3.20.20.80">
    <property type="entry name" value="Glycosidases"/>
    <property type="match status" value="2"/>
</dbReference>
<dbReference type="GO" id="GO:0005975">
    <property type="term" value="P:carbohydrate metabolic process"/>
    <property type="evidence" value="ECO:0007669"/>
    <property type="project" value="InterPro"/>
</dbReference>
<dbReference type="Pfam" id="PF00704">
    <property type="entry name" value="Glyco_hydro_18"/>
    <property type="match status" value="2"/>
</dbReference>
<accession>A0A977JB93</accession>
<dbReference type="SUPFAM" id="SSF51445">
    <property type="entry name" value="(Trans)glycosidases"/>
    <property type="match status" value="2"/>
</dbReference>
<feature type="region of interest" description="Disordered" evidence="8">
    <location>
        <begin position="671"/>
        <end position="692"/>
    </location>
</feature>
<dbReference type="Gene3D" id="3.10.50.10">
    <property type="match status" value="2"/>
</dbReference>
<evidence type="ECO:0000313" key="11">
    <source>
        <dbReference type="EMBL" id="UWY63829.1"/>
    </source>
</evidence>
<proteinExistence type="evidence at transcript level"/>
<dbReference type="SUPFAM" id="SSF54556">
    <property type="entry name" value="Chitinase insertion domain"/>
    <property type="match status" value="2"/>
</dbReference>
<dbReference type="GO" id="GO:0006032">
    <property type="term" value="P:chitin catabolic process"/>
    <property type="evidence" value="ECO:0007669"/>
    <property type="project" value="TreeGrafter"/>
</dbReference>
<keyword evidence="4" id="KW-0964">Secreted</keyword>
<dbReference type="InterPro" id="IPR001223">
    <property type="entry name" value="Glyco_hydro18_cat"/>
</dbReference>
<dbReference type="GO" id="GO:0008061">
    <property type="term" value="F:chitin binding"/>
    <property type="evidence" value="ECO:0007669"/>
    <property type="project" value="InterPro"/>
</dbReference>
<comment type="subcellular location">
    <subcellularLocation>
        <location evidence="1">Secreted</location>
    </subcellularLocation>
</comment>
<organism evidence="11">
    <name type="scientific">Sarcophaga peregrina</name>
    <name type="common">Flesh fly</name>
    <name type="synonym">Boettcherisca peregrina</name>
    <dbReference type="NCBI Taxonomy" id="7386"/>
    <lineage>
        <taxon>Eukaryota</taxon>
        <taxon>Metazoa</taxon>
        <taxon>Ecdysozoa</taxon>
        <taxon>Arthropoda</taxon>
        <taxon>Hexapoda</taxon>
        <taxon>Insecta</taxon>
        <taxon>Pterygota</taxon>
        <taxon>Neoptera</taxon>
        <taxon>Endopterygota</taxon>
        <taxon>Diptera</taxon>
        <taxon>Brachycera</taxon>
        <taxon>Muscomorpha</taxon>
        <taxon>Oestroidea</taxon>
        <taxon>Sarcophagidae</taxon>
        <taxon>Sarcophaga</taxon>
        <taxon>Boettcherisca</taxon>
    </lineage>
</organism>
<keyword evidence="6" id="KW-1015">Disulfide bond</keyword>
<keyword evidence="5 9" id="KW-0732">Signal</keyword>
<evidence type="ECO:0000256" key="5">
    <source>
        <dbReference type="ARBA" id="ARBA00022729"/>
    </source>
</evidence>
<sequence length="812" mass="92486">MKRVFASILAFLALLQISCAQQQPSKRVVCYYDSESSTRSGFAQLPQTDLEQGLEFCTHLIYGYAGLTRESFEIFSLNVDRDMFHYRQITALKAKFPQLKIYLSVGGDKDNDQVDPNKYIHFMEGGEPLYRNFIQSSINLLKTNGFDGIDLAFQFPRNKPRKVHSQIGMAWKKFKKLFTGNFIVDPDAETHKQQFTEFVGVMDEAYRIANLSMTLTVLPNVNSTWYFDIPAIKDKFEYVNLFAFDFLTPERNPEEADYTAPIYLKDEQNRLPHYNIDFQVQHWITNGCPANKLNLGIATYARTWKMTTDSELSGMPVVPGTVGPAEAGLQSKQEAGDFRGPNAPIRKVVDLERKYGNYAYRAADDNNEHGIWISFDDPDFAGIKTEYAKQKGLGGIALYDISYDDFRGLCTGARYPILRMVKSLGKLLNPDLEIALQFCSHLVYGYMGIKPLTHQVFSLHEDLDVHKHQFSEITALKRKFPHLKVLLSIGGDKDIDPGHPDKYLELLEGERVKQTAFINTAYTMVRTYGFDGIDLAYQFPKNKPLDPNADMHKEQFTTLIRDLRNVLKPDGLLLTLTVLPNVNSTWYFNVPVVSNFVDFVNLAAFDFLTPDRNPEEADYTAPLYELYDQNRLPHYNADYQVNYWLQHQCPAHKIILGMATYGRAWKMSSDSGTTGEPVVPTTEGPAEADRQSQTPGLLIWPEICYKLANSTNSFLKGANAPLRRVSELYGTYAYRPADSNGEHGIWVSYEDLESASNKASYVRSKGLGGLSFFDLSYDDFRGTCTGDRYPLLRTVKYRLWTYLIPETNLNKK</sequence>
<keyword evidence="3" id="KW-0217">Developmental protein</keyword>
<dbReference type="InterPro" id="IPR029070">
    <property type="entry name" value="Chitinase_insertion_sf"/>
</dbReference>
<evidence type="ECO:0000256" key="8">
    <source>
        <dbReference type="SAM" id="MobiDB-lite"/>
    </source>
</evidence>
<keyword evidence="7" id="KW-0325">Glycoprotein</keyword>
<evidence type="ECO:0000259" key="10">
    <source>
        <dbReference type="PROSITE" id="PS51910"/>
    </source>
</evidence>
<dbReference type="GO" id="GO:0005576">
    <property type="term" value="C:extracellular region"/>
    <property type="evidence" value="ECO:0007669"/>
    <property type="project" value="UniProtKB-SubCell"/>
</dbReference>
<evidence type="ECO:0000256" key="2">
    <source>
        <dbReference type="ARBA" id="ARBA00006606"/>
    </source>
</evidence>
<dbReference type="AlphaFoldDB" id="A0A977JB93"/>
<evidence type="ECO:0000256" key="9">
    <source>
        <dbReference type="SAM" id="SignalP"/>
    </source>
</evidence>
<dbReference type="GO" id="GO:0004568">
    <property type="term" value="F:chitinase activity"/>
    <property type="evidence" value="ECO:0007669"/>
    <property type="project" value="TreeGrafter"/>
</dbReference>
<gene>
    <name evidence="11" type="primary">IDGF1</name>
</gene>
<feature type="chain" id="PRO_5036718714" evidence="9">
    <location>
        <begin position="21"/>
        <end position="812"/>
    </location>
</feature>